<protein>
    <submittedName>
        <fullName evidence="6">Zinc finger CCCH domain-containing protein 3</fullName>
    </submittedName>
</protein>
<evidence type="ECO:0000259" key="4">
    <source>
        <dbReference type="PROSITE" id="PS50103"/>
    </source>
</evidence>
<dbReference type="PANTHER" id="PTHR46156:SF1">
    <property type="entry name" value="ZINC FINGER CCCH DOMAIN-CONTAINING PROTEIN 3"/>
    <property type="match status" value="1"/>
</dbReference>
<evidence type="ECO:0000256" key="3">
    <source>
        <dbReference type="SAM" id="MobiDB-lite"/>
    </source>
</evidence>
<dbReference type="GeneID" id="108613353"/>
<feature type="zinc finger region" description="C3H1-type" evidence="1">
    <location>
        <begin position="438"/>
        <end position="464"/>
    </location>
</feature>
<feature type="zinc finger region" description="C3H1-type" evidence="1">
    <location>
        <begin position="411"/>
        <end position="437"/>
    </location>
</feature>
<dbReference type="RefSeq" id="XP_017862243.1">
    <property type="nucleotide sequence ID" value="XM_018006754.1"/>
</dbReference>
<feature type="domain" description="C3H1-type" evidence="4">
    <location>
        <begin position="465"/>
        <end position="492"/>
    </location>
</feature>
<dbReference type="PROSITE" id="PS50103">
    <property type="entry name" value="ZF_C3H1"/>
    <property type="match status" value="3"/>
</dbReference>
<accession>A0ABM1P4V7</accession>
<sequence>MLPHISAEENIPPVGRKVYINPNFHSQVTSALQPQGRQSHALEAWERPAIHINPYFLQRQREYQLQQMQQLQQEQLHQQQIQQQHQQQQMLKQQQQQQQMLQQQQQQQQHVTYYQQQTVAAALTPPPPAKIISKASTCLVRKQQAAPPIQRCVQPPLVSITKRKLVRQSALIVKPAVATTAKPTTTVVTAAKRTKYKLVRAISLTAHSSTPLVKKRRTKEFVARYALRRTNDAIAGKKLSLKKSSILKPSVNKSLSMVSIHGVMYKKTAKNKLTKLDTNASAKKSVPAQQQKANGSIGRTLFVRGTKFVLDPSGCRLTRVPAHSSPLIVNKSLRRRIDIGGLTYVSSPKAQNVFIRTTNHVSRAHLMTAKQRSLQVLNRSLVKTNVPCAIYQRLGKCAAHSRGKCRRLHDKRQVAICPSFLRGECTKKECLLSHNVTLEKMPVCRYFLRGVCVREDCPYLHKKLSRKAEICIDFLRGYCARAADCNMRHEFVCPEYARRGKCELTNCIYCKQMKQQTKLSAVRSTPKSKTKPKPKSKVQSVPAIAEAAVEELPGSSRYFVCENDKFQVEADSQQKDDEQEVEAELDEEASLSSSGLRQRPKLGQLPAFIPLGGSEQ</sequence>
<keyword evidence="2" id="KW-0175">Coiled coil</keyword>
<evidence type="ECO:0000256" key="1">
    <source>
        <dbReference type="PROSITE-ProRule" id="PRU00723"/>
    </source>
</evidence>
<feature type="domain" description="C3H1-type" evidence="4">
    <location>
        <begin position="438"/>
        <end position="464"/>
    </location>
</feature>
<reference evidence="6" key="3">
    <citation type="submission" date="2025-08" db="UniProtKB">
        <authorList>
            <consortium name="RefSeq"/>
        </authorList>
    </citation>
    <scope>IDENTIFICATION</scope>
    <source>
        <tissue evidence="6">Whole organism</tissue>
    </source>
</reference>
<dbReference type="Gene3D" id="4.10.1000.10">
    <property type="entry name" value="Zinc finger, CCCH-type"/>
    <property type="match status" value="2"/>
</dbReference>
<keyword evidence="5" id="KW-1185">Reference proteome</keyword>
<evidence type="ECO:0000313" key="6">
    <source>
        <dbReference type="RefSeq" id="XP_017862243.1"/>
    </source>
</evidence>
<keyword evidence="1" id="KW-0479">Metal-binding</keyword>
<keyword evidence="1" id="KW-0862">Zinc</keyword>
<proteinExistence type="predicted"/>
<keyword evidence="1" id="KW-0863">Zinc-finger</keyword>
<feature type="domain" description="C3H1-type" evidence="4">
    <location>
        <begin position="411"/>
        <end position="437"/>
    </location>
</feature>
<organism evidence="5 6">
    <name type="scientific">Drosophila arizonae</name>
    <name type="common">Fruit fly</name>
    <dbReference type="NCBI Taxonomy" id="7263"/>
    <lineage>
        <taxon>Eukaryota</taxon>
        <taxon>Metazoa</taxon>
        <taxon>Ecdysozoa</taxon>
        <taxon>Arthropoda</taxon>
        <taxon>Hexapoda</taxon>
        <taxon>Insecta</taxon>
        <taxon>Pterygota</taxon>
        <taxon>Neoptera</taxon>
        <taxon>Endopterygota</taxon>
        <taxon>Diptera</taxon>
        <taxon>Brachycera</taxon>
        <taxon>Muscomorpha</taxon>
        <taxon>Ephydroidea</taxon>
        <taxon>Drosophilidae</taxon>
        <taxon>Drosophila</taxon>
    </lineage>
</organism>
<dbReference type="SMART" id="SM00356">
    <property type="entry name" value="ZnF_C3H1"/>
    <property type="match status" value="3"/>
</dbReference>
<evidence type="ECO:0000313" key="5">
    <source>
        <dbReference type="Proteomes" id="UP000694904"/>
    </source>
</evidence>
<evidence type="ECO:0000256" key="2">
    <source>
        <dbReference type="SAM" id="Coils"/>
    </source>
</evidence>
<feature type="coiled-coil region" evidence="2">
    <location>
        <begin position="78"/>
        <end position="107"/>
    </location>
</feature>
<dbReference type="PANTHER" id="PTHR46156">
    <property type="entry name" value="CCCH ZINGC FINGER"/>
    <property type="match status" value="1"/>
</dbReference>
<gene>
    <name evidence="6" type="primary">LOC108613353</name>
</gene>
<reference evidence="5" key="2">
    <citation type="journal article" date="2016" name="G3 (Bethesda)">
        <title>Genome Evolution in Three Species of Cactophilic Drosophila.</title>
        <authorList>
            <person name="Sanchez-Flores A."/>
            <person name="Penazola F."/>
            <person name="Carpinteyro-Ponce J."/>
            <person name="Nazario-Yepiz N."/>
            <person name="Abreu-Goodger C."/>
            <person name="Machado C.A."/>
            <person name="Markow T.A."/>
        </authorList>
    </citation>
    <scope>NUCLEOTIDE SEQUENCE [LARGE SCALE GENOMIC DNA]</scope>
</reference>
<feature type="compositionally biased region" description="Acidic residues" evidence="3">
    <location>
        <begin position="577"/>
        <end position="589"/>
    </location>
</feature>
<name>A0ABM1P4V7_DROAR</name>
<feature type="zinc finger region" description="C3H1-type" evidence="1">
    <location>
        <begin position="465"/>
        <end position="492"/>
    </location>
</feature>
<dbReference type="InterPro" id="IPR000571">
    <property type="entry name" value="Znf_CCCH"/>
</dbReference>
<feature type="region of interest" description="Disordered" evidence="3">
    <location>
        <begin position="570"/>
        <end position="616"/>
    </location>
</feature>
<dbReference type="Proteomes" id="UP000694904">
    <property type="component" value="Chromosome 4"/>
</dbReference>
<reference evidence="5" key="1">
    <citation type="journal article" date="1997" name="Nucleic Acids Res.">
        <title>tRNAscan-SE: a program for improved detection of transfer RNA genes in genomic sequence.</title>
        <authorList>
            <person name="Lowe T.M."/>
            <person name="Eddy S.R."/>
        </authorList>
    </citation>
    <scope>NUCLEOTIDE SEQUENCE [LARGE SCALE GENOMIC DNA]</scope>
</reference>